<dbReference type="Proteomes" id="UP000688137">
    <property type="component" value="Unassembled WGS sequence"/>
</dbReference>
<proteinExistence type="predicted"/>
<dbReference type="InterPro" id="IPR007421">
    <property type="entry name" value="Schlafen_AlbA_2_dom"/>
</dbReference>
<dbReference type="PANTHER" id="PTHR12155:SF41">
    <property type="entry name" value="SCHLAFEN ALBA-2 DOMAIN-CONTAINING PROTEIN"/>
    <property type="match status" value="1"/>
</dbReference>
<protein>
    <recommendedName>
        <fullName evidence="1">Schlafen AlbA-2 domain-containing protein</fullName>
    </recommendedName>
</protein>
<evidence type="ECO:0000313" key="3">
    <source>
        <dbReference type="Proteomes" id="UP000688137"/>
    </source>
</evidence>
<dbReference type="EMBL" id="CAJJDM010000019">
    <property type="protein sequence ID" value="CAD8054176.1"/>
    <property type="molecule type" value="Genomic_DNA"/>
</dbReference>
<dbReference type="OMA" id="CEVTFCF"/>
<feature type="domain" description="Schlafen AlbA-2" evidence="1">
    <location>
        <begin position="259"/>
        <end position="401"/>
    </location>
</feature>
<reference evidence="2" key="1">
    <citation type="submission" date="2021-01" db="EMBL/GenBank/DDBJ databases">
        <authorList>
            <consortium name="Genoscope - CEA"/>
            <person name="William W."/>
        </authorList>
    </citation>
    <scope>NUCLEOTIDE SEQUENCE</scope>
</reference>
<dbReference type="AlphaFoldDB" id="A0A8S1KMF7"/>
<name>A0A8S1KMF7_PARPR</name>
<keyword evidence="3" id="KW-1185">Reference proteome</keyword>
<dbReference type="InterPro" id="IPR029684">
    <property type="entry name" value="Schlafen"/>
</dbReference>
<evidence type="ECO:0000313" key="2">
    <source>
        <dbReference type="EMBL" id="CAD8054176.1"/>
    </source>
</evidence>
<evidence type="ECO:0000259" key="1">
    <source>
        <dbReference type="Pfam" id="PF04326"/>
    </source>
</evidence>
<sequence length="660" mass="78640">MKEKFYHAFKNELDLIQKLQLNPLFKQITIWTDHLLENQQLTEQEKLLQELSNNQDHFKKLLQDCCNNLEEQNLSLLCLLSLVFGLIVPIELIEEENIAYIIERYYIQHSNSIKLLITLFSKFKFNNIMILLPLVHDQEINQLVQSIKINLFDKTYISIYDLIEKYTQNKDQEYFDQIIKLSSDLDIYSSNKLHLQLIKQIKKFIEYESNELAQKFVDIELNDYYESVPLFKDIKVVRSKEDLLNRKLFIQNEFIHVPEDETIEYKEMVNLEAKNQFIVKKAVTAFMNQKGGTLFIGIKDSQEVRGFNVGSNIYYFKQCILDECLDMIHPTLIFEKQVKVDLIPIYSYDCIEIEGHFIIKIELTRELNCPYVYTFGELIEYHQQCEVTFCFKRQGDQSKAVRHHHLKQLIKILNLNQNIISSERIGREYFIDNRIKNRKYINQSSKERGDSNQIQYKQDLRMNQNLFKEIESNQNIDKNLEPHPDIDLANLNLQINSQLNQVQQWQHWVVIRKLKSNDFDRLINILITLQDVCIQDIIIASTTIHIQLKNISKEEFIENLKYHFNRQGERIKFTYGYPQVIQIAQQNIDIEQIISDNLKLHNFQIHVKKECKIIEAKHVEDLIQIYKFIKEKIKIEVHWKLKEAQEFVFAAIDESSNLLN</sequence>
<organism evidence="2 3">
    <name type="scientific">Paramecium primaurelia</name>
    <dbReference type="NCBI Taxonomy" id="5886"/>
    <lineage>
        <taxon>Eukaryota</taxon>
        <taxon>Sar</taxon>
        <taxon>Alveolata</taxon>
        <taxon>Ciliophora</taxon>
        <taxon>Intramacronucleata</taxon>
        <taxon>Oligohymenophorea</taxon>
        <taxon>Peniculida</taxon>
        <taxon>Parameciidae</taxon>
        <taxon>Paramecium</taxon>
    </lineage>
</organism>
<dbReference type="PANTHER" id="PTHR12155">
    <property type="entry name" value="SCHLAFEN"/>
    <property type="match status" value="1"/>
</dbReference>
<dbReference type="Pfam" id="PF04326">
    <property type="entry name" value="SLFN_AlbA_2"/>
    <property type="match status" value="1"/>
</dbReference>
<comment type="caution">
    <text evidence="2">The sequence shown here is derived from an EMBL/GenBank/DDBJ whole genome shotgun (WGS) entry which is preliminary data.</text>
</comment>
<gene>
    <name evidence="2" type="ORF">PPRIM_AZ9-3.1.T0210335</name>
</gene>
<accession>A0A8S1KMF7</accession>